<reference evidence="1 2" key="1">
    <citation type="journal article" date="2008" name="Nature">
        <title>The genome of Laccaria bicolor provides insights into mycorrhizal symbiosis.</title>
        <authorList>
            <person name="Martin F."/>
            <person name="Aerts A."/>
            <person name="Ahren D."/>
            <person name="Brun A."/>
            <person name="Danchin E.G.J."/>
            <person name="Duchaussoy F."/>
            <person name="Gibon J."/>
            <person name="Kohler A."/>
            <person name="Lindquist E."/>
            <person name="Pereda V."/>
            <person name="Salamov A."/>
            <person name="Shapiro H.J."/>
            <person name="Wuyts J."/>
            <person name="Blaudez D."/>
            <person name="Buee M."/>
            <person name="Brokstein P."/>
            <person name="Canbaeck B."/>
            <person name="Cohen D."/>
            <person name="Courty P.E."/>
            <person name="Coutinho P.M."/>
            <person name="Delaruelle C."/>
            <person name="Detter J.C."/>
            <person name="Deveau A."/>
            <person name="DiFazio S."/>
            <person name="Duplessis S."/>
            <person name="Fraissinet-Tachet L."/>
            <person name="Lucic E."/>
            <person name="Frey-Klett P."/>
            <person name="Fourrey C."/>
            <person name="Feussner I."/>
            <person name="Gay G."/>
            <person name="Grimwood J."/>
            <person name="Hoegger P.J."/>
            <person name="Jain P."/>
            <person name="Kilaru S."/>
            <person name="Labbe J."/>
            <person name="Lin Y.C."/>
            <person name="Legue V."/>
            <person name="Le Tacon F."/>
            <person name="Marmeisse R."/>
            <person name="Melayah D."/>
            <person name="Montanini B."/>
            <person name="Muratet M."/>
            <person name="Nehls U."/>
            <person name="Niculita-Hirzel H."/>
            <person name="Oudot-Le Secq M.P."/>
            <person name="Peter M."/>
            <person name="Quesneville H."/>
            <person name="Rajashekar B."/>
            <person name="Reich M."/>
            <person name="Rouhier N."/>
            <person name="Schmutz J."/>
            <person name="Yin T."/>
            <person name="Chalot M."/>
            <person name="Henrissat B."/>
            <person name="Kuees U."/>
            <person name="Lucas S."/>
            <person name="Van de Peer Y."/>
            <person name="Podila G.K."/>
            <person name="Polle A."/>
            <person name="Pukkila P.J."/>
            <person name="Richardson P.M."/>
            <person name="Rouze P."/>
            <person name="Sanders I.R."/>
            <person name="Stajich J.E."/>
            <person name="Tunlid A."/>
            <person name="Tuskan G."/>
            <person name="Grigoriev I.V."/>
        </authorList>
    </citation>
    <scope>NUCLEOTIDE SEQUENCE [LARGE SCALE GENOMIC DNA]</scope>
    <source>
        <strain evidence="2">S238N-H82 / ATCC MYA-4686</strain>
    </source>
</reference>
<evidence type="ECO:0000313" key="2">
    <source>
        <dbReference type="Proteomes" id="UP000001194"/>
    </source>
</evidence>
<dbReference type="RefSeq" id="XP_001886214.1">
    <property type="nucleotide sequence ID" value="XM_001886179.1"/>
</dbReference>
<dbReference type="Proteomes" id="UP000001194">
    <property type="component" value="Unassembled WGS sequence"/>
</dbReference>
<organism evidence="2">
    <name type="scientific">Laccaria bicolor (strain S238N-H82 / ATCC MYA-4686)</name>
    <name type="common">Bicoloured deceiver</name>
    <name type="synonym">Laccaria laccata var. bicolor</name>
    <dbReference type="NCBI Taxonomy" id="486041"/>
    <lineage>
        <taxon>Eukaryota</taxon>
        <taxon>Fungi</taxon>
        <taxon>Dikarya</taxon>
        <taxon>Basidiomycota</taxon>
        <taxon>Agaricomycotina</taxon>
        <taxon>Agaricomycetes</taxon>
        <taxon>Agaricomycetidae</taxon>
        <taxon>Agaricales</taxon>
        <taxon>Agaricineae</taxon>
        <taxon>Hydnangiaceae</taxon>
        <taxon>Laccaria</taxon>
    </lineage>
</organism>
<dbReference type="KEGG" id="lbc:LACBIDRAFT_307679"/>
<dbReference type="GeneID" id="6081845"/>
<dbReference type="HOGENOM" id="CLU_3014582_0_0_1"/>
<dbReference type="AlphaFoldDB" id="B0DQQ3"/>
<accession>B0DQQ3</accession>
<dbReference type="EMBL" id="DS547126">
    <property type="protein sequence ID" value="EDR03073.1"/>
    <property type="molecule type" value="Genomic_DNA"/>
</dbReference>
<protein>
    <submittedName>
        <fullName evidence="1">Predicted protein</fullName>
    </submittedName>
</protein>
<sequence length="56" mass="6569">MPIPRFAVGRDRRKQDYVQYIFNVRRCPCAIFNRSVAFGCRDGGHDDILRVGRGRR</sequence>
<name>B0DQQ3_LACBS</name>
<evidence type="ECO:0000313" key="1">
    <source>
        <dbReference type="EMBL" id="EDR03073.1"/>
    </source>
</evidence>
<keyword evidence="2" id="KW-1185">Reference proteome</keyword>
<gene>
    <name evidence="1" type="ORF">LACBIDRAFT_307679</name>
</gene>
<proteinExistence type="predicted"/>
<dbReference type="InParanoid" id="B0DQQ3"/>